<dbReference type="EC" id="1.8.4.11" evidence="2"/>
<dbReference type="Proteomes" id="UP000319894">
    <property type="component" value="Unassembled WGS sequence"/>
</dbReference>
<evidence type="ECO:0000256" key="2">
    <source>
        <dbReference type="HAMAP-Rule" id="MF_01401"/>
    </source>
</evidence>
<comment type="catalytic activity">
    <reaction evidence="2">
        <text>[thioredoxin]-disulfide + L-methionine + H2O = L-methionine (S)-S-oxide + [thioredoxin]-dithiol</text>
        <dbReference type="Rhea" id="RHEA:19993"/>
        <dbReference type="Rhea" id="RHEA-COMP:10698"/>
        <dbReference type="Rhea" id="RHEA-COMP:10700"/>
        <dbReference type="ChEBI" id="CHEBI:15377"/>
        <dbReference type="ChEBI" id="CHEBI:29950"/>
        <dbReference type="ChEBI" id="CHEBI:50058"/>
        <dbReference type="ChEBI" id="CHEBI:57844"/>
        <dbReference type="ChEBI" id="CHEBI:58772"/>
        <dbReference type="EC" id="1.8.4.11"/>
    </reaction>
</comment>
<feature type="domain" description="Peptide methionine sulphoxide reductase MsrA" evidence="3">
    <location>
        <begin position="6"/>
        <end position="157"/>
    </location>
</feature>
<dbReference type="Pfam" id="PF01625">
    <property type="entry name" value="PMSR"/>
    <property type="match status" value="1"/>
</dbReference>
<comment type="similarity">
    <text evidence="2">Belongs to the MsrA Met sulfoxide reductase family.</text>
</comment>
<protein>
    <recommendedName>
        <fullName evidence="2">Peptide methionine sulfoxide reductase MsrA</fullName>
        <shortName evidence="2">Protein-methionine-S-oxide reductase</shortName>
        <ecNumber evidence="2">1.8.4.11</ecNumber>
    </recommendedName>
    <alternativeName>
        <fullName evidence="2">Peptide-methionine (S)-S-oxide reductase</fullName>
        <shortName evidence="2">Peptide Met(O) reductase</shortName>
    </alternativeName>
</protein>
<proteinExistence type="inferred from homology"/>
<dbReference type="GO" id="GO:0033744">
    <property type="term" value="F:L-methionine:thioredoxin-disulfide S-oxidoreductase activity"/>
    <property type="evidence" value="ECO:0007669"/>
    <property type="project" value="RHEA"/>
</dbReference>
<evidence type="ECO:0000259" key="3">
    <source>
        <dbReference type="Pfam" id="PF01625"/>
    </source>
</evidence>
<dbReference type="PANTHER" id="PTHR43774:SF1">
    <property type="entry name" value="PEPTIDE METHIONINE SULFOXIDE REDUCTASE MSRA 2"/>
    <property type="match status" value="1"/>
</dbReference>
<evidence type="ECO:0000256" key="1">
    <source>
        <dbReference type="ARBA" id="ARBA00023002"/>
    </source>
</evidence>
<accession>A0A554MY73</accession>
<keyword evidence="5" id="KW-1185">Reference proteome</keyword>
<sequence>MSDTRTATFAGGCFWCIEAAMKELDGVHAAESGYTGGHTEDPGYRAVCSGSTGHAEAVQVEYDPETIGYGELLEVFFSIHDPTTVDREGPDVGSQYRSAVYYHDEDQQELVEGFIEALEAEGVYEGIVTEVEPLGEWYRAGEKHQDYFEKNSNQPYCAAQVRPKVEKVREKFTEKVRADGGLPQEESLADRVRRLFR</sequence>
<comment type="catalytic activity">
    <reaction evidence="2">
        <text>L-methionyl-[protein] + [thioredoxin]-disulfide + H2O = L-methionyl-(S)-S-oxide-[protein] + [thioredoxin]-dithiol</text>
        <dbReference type="Rhea" id="RHEA:14217"/>
        <dbReference type="Rhea" id="RHEA-COMP:10698"/>
        <dbReference type="Rhea" id="RHEA-COMP:10700"/>
        <dbReference type="Rhea" id="RHEA-COMP:12313"/>
        <dbReference type="Rhea" id="RHEA-COMP:12315"/>
        <dbReference type="ChEBI" id="CHEBI:15377"/>
        <dbReference type="ChEBI" id="CHEBI:16044"/>
        <dbReference type="ChEBI" id="CHEBI:29950"/>
        <dbReference type="ChEBI" id="CHEBI:44120"/>
        <dbReference type="ChEBI" id="CHEBI:50058"/>
        <dbReference type="EC" id="1.8.4.11"/>
    </reaction>
</comment>
<evidence type="ECO:0000313" key="4">
    <source>
        <dbReference type="EMBL" id="TSD10061.1"/>
    </source>
</evidence>
<dbReference type="InterPro" id="IPR002569">
    <property type="entry name" value="Met_Sox_Rdtase_MsrA_dom"/>
</dbReference>
<dbReference type="InterPro" id="IPR036509">
    <property type="entry name" value="Met_Sox_Rdtase_MsrA_sf"/>
</dbReference>
<name>A0A554MY73_9EURY</name>
<dbReference type="AlphaFoldDB" id="A0A554MY73"/>
<dbReference type="NCBIfam" id="TIGR00401">
    <property type="entry name" value="msrA"/>
    <property type="match status" value="1"/>
</dbReference>
<comment type="function">
    <text evidence="2">Has an important function as a repair enzyme for proteins that have been inactivated by oxidation. Catalyzes the reversible oxidation-reduction of methionine sulfoxide in proteins to methionine.</text>
</comment>
<keyword evidence="1 2" id="KW-0560">Oxidoreductase</keyword>
<feature type="active site" evidence="2">
    <location>
        <position position="13"/>
    </location>
</feature>
<dbReference type="EMBL" id="QMDX01000009">
    <property type="protein sequence ID" value="TSD10061.1"/>
    <property type="molecule type" value="Genomic_DNA"/>
</dbReference>
<comment type="caution">
    <text evidence="4">The sequence shown here is derived from an EMBL/GenBank/DDBJ whole genome shotgun (WGS) entry which is preliminary data.</text>
</comment>
<gene>
    <name evidence="2 4" type="primary">msrA</name>
    <name evidence="4" type="ORF">DP107_13355</name>
</gene>
<dbReference type="RefSeq" id="WP_144262744.1">
    <property type="nucleotide sequence ID" value="NZ_QMDX01000009.1"/>
</dbReference>
<dbReference type="OrthoDB" id="7150at2157"/>
<reference evidence="4 5" key="1">
    <citation type="submission" date="2018-06" db="EMBL/GenBank/DDBJ databases">
        <title>Natronomonas sp. F16-60 a new haloarchaeon isolated from a solar saltern of Isla Cristina, Huelva, Spain.</title>
        <authorList>
            <person name="Duran-Viseras A."/>
            <person name="Sanchez-Porro C."/>
            <person name="Ventosa A."/>
        </authorList>
    </citation>
    <scope>NUCLEOTIDE SEQUENCE [LARGE SCALE GENOMIC DNA]</scope>
    <source>
        <strain evidence="4 5">F16-60</strain>
    </source>
</reference>
<dbReference type="SUPFAM" id="SSF55068">
    <property type="entry name" value="Peptide methionine sulfoxide reductase"/>
    <property type="match status" value="1"/>
</dbReference>
<dbReference type="GO" id="GO:0008113">
    <property type="term" value="F:peptide-methionine (S)-S-oxide reductase activity"/>
    <property type="evidence" value="ECO:0007669"/>
    <property type="project" value="UniProtKB-UniRule"/>
</dbReference>
<dbReference type="HAMAP" id="MF_01401">
    <property type="entry name" value="MsrA"/>
    <property type="match status" value="1"/>
</dbReference>
<organism evidence="4 5">
    <name type="scientific">Haloglomus irregulare</name>
    <dbReference type="NCBI Taxonomy" id="2234134"/>
    <lineage>
        <taxon>Archaea</taxon>
        <taxon>Methanobacteriati</taxon>
        <taxon>Methanobacteriota</taxon>
        <taxon>Stenosarchaea group</taxon>
        <taxon>Halobacteria</taxon>
        <taxon>Halobacteriales</taxon>
        <taxon>Natronomonadaceae</taxon>
        <taxon>Haloglomus</taxon>
    </lineage>
</organism>
<dbReference type="PANTHER" id="PTHR43774">
    <property type="entry name" value="PEPTIDE METHIONINE SULFOXIDE REDUCTASE"/>
    <property type="match status" value="1"/>
</dbReference>
<dbReference type="Gene3D" id="3.30.1060.10">
    <property type="entry name" value="Peptide methionine sulphoxide reductase MsrA"/>
    <property type="match status" value="1"/>
</dbReference>
<dbReference type="InParanoid" id="A0A554MY73"/>
<evidence type="ECO:0000313" key="5">
    <source>
        <dbReference type="Proteomes" id="UP000319894"/>
    </source>
</evidence>